<proteinExistence type="predicted"/>
<reference evidence="1" key="1">
    <citation type="submission" date="2014-12" db="EMBL/GenBank/DDBJ databases">
        <title>Insight into the proteome of Arion vulgaris.</title>
        <authorList>
            <person name="Aradska J."/>
            <person name="Bulat T."/>
            <person name="Smidak R."/>
            <person name="Sarate P."/>
            <person name="Gangsoo J."/>
            <person name="Sialana F."/>
            <person name="Bilban M."/>
            <person name="Lubec G."/>
        </authorList>
    </citation>
    <scope>NUCLEOTIDE SEQUENCE</scope>
    <source>
        <tissue evidence="1">Skin</tissue>
    </source>
</reference>
<evidence type="ECO:0000313" key="1">
    <source>
        <dbReference type="EMBL" id="CEK58781.1"/>
    </source>
</evidence>
<accession>A0A0B6YSL7</accession>
<gene>
    <name evidence="1" type="primary">ORF34182</name>
</gene>
<sequence>LKVSNVGPVLEFTDKEEQKTKNTHAEKIWQCILRLLVQGNYCKRQKRMMSVC</sequence>
<protein>
    <submittedName>
        <fullName evidence="1">Uncharacterized protein</fullName>
    </submittedName>
</protein>
<organism evidence="1">
    <name type="scientific">Arion vulgaris</name>
    <dbReference type="NCBI Taxonomy" id="1028688"/>
    <lineage>
        <taxon>Eukaryota</taxon>
        <taxon>Metazoa</taxon>
        <taxon>Spiralia</taxon>
        <taxon>Lophotrochozoa</taxon>
        <taxon>Mollusca</taxon>
        <taxon>Gastropoda</taxon>
        <taxon>Heterobranchia</taxon>
        <taxon>Euthyneura</taxon>
        <taxon>Panpulmonata</taxon>
        <taxon>Eupulmonata</taxon>
        <taxon>Stylommatophora</taxon>
        <taxon>Helicina</taxon>
        <taxon>Arionoidea</taxon>
        <taxon>Arionidae</taxon>
        <taxon>Arion</taxon>
    </lineage>
</organism>
<feature type="non-terminal residue" evidence="1">
    <location>
        <position position="1"/>
    </location>
</feature>
<dbReference type="AlphaFoldDB" id="A0A0B6YSL7"/>
<name>A0A0B6YSL7_9EUPU</name>
<dbReference type="EMBL" id="HACG01011916">
    <property type="protein sequence ID" value="CEK58781.1"/>
    <property type="molecule type" value="Transcribed_RNA"/>
</dbReference>